<dbReference type="NCBIfam" id="TIGR01552">
    <property type="entry name" value="phd_fam"/>
    <property type="match status" value="1"/>
</dbReference>
<gene>
    <name evidence="3" type="ORF">FDG2_4793</name>
</gene>
<reference evidence="4" key="1">
    <citation type="submission" date="2016-02" db="EMBL/GenBank/DDBJ databases">
        <authorList>
            <person name="Wibberg D."/>
        </authorList>
    </citation>
    <scope>NUCLEOTIDE SEQUENCE [LARGE SCALE GENOMIC DNA]</scope>
</reference>
<accession>A0A1C3P8J8</accession>
<evidence type="ECO:0000313" key="3">
    <source>
        <dbReference type="EMBL" id="SBW26131.1"/>
    </source>
</evidence>
<dbReference type="AlphaFoldDB" id="A0A1C3P8J8"/>
<dbReference type="PANTHER" id="PTHR35377">
    <property type="entry name" value="ANTITOXIN VAPB49-RELATED-RELATED"/>
    <property type="match status" value="1"/>
</dbReference>
<dbReference type="InterPro" id="IPR051416">
    <property type="entry name" value="phD-YefM_TA_antitoxins"/>
</dbReference>
<proteinExistence type="inferred from homology"/>
<organism evidence="3 4">
    <name type="scientific">Candidatus Protofrankia californiensis</name>
    <dbReference type="NCBI Taxonomy" id="1839754"/>
    <lineage>
        <taxon>Bacteria</taxon>
        <taxon>Bacillati</taxon>
        <taxon>Actinomycetota</taxon>
        <taxon>Actinomycetes</taxon>
        <taxon>Frankiales</taxon>
        <taxon>Frankiaceae</taxon>
        <taxon>Protofrankia</taxon>
    </lineage>
</organism>
<dbReference type="GO" id="GO:0097351">
    <property type="term" value="F:toxin sequestering activity"/>
    <property type="evidence" value="ECO:0007669"/>
    <property type="project" value="TreeGrafter"/>
</dbReference>
<dbReference type="Gene3D" id="3.40.1620.10">
    <property type="entry name" value="YefM-like domain"/>
    <property type="match status" value="1"/>
</dbReference>
<comment type="similarity">
    <text evidence="1 2">Belongs to the phD/YefM antitoxin family.</text>
</comment>
<keyword evidence="4" id="KW-1185">Reference proteome</keyword>
<dbReference type="InterPro" id="IPR036165">
    <property type="entry name" value="YefM-like_sf"/>
</dbReference>
<evidence type="ECO:0000256" key="1">
    <source>
        <dbReference type="ARBA" id="ARBA00009981"/>
    </source>
</evidence>
<dbReference type="Proteomes" id="UP000199013">
    <property type="component" value="Unassembled WGS sequence"/>
</dbReference>
<dbReference type="EMBL" id="FLUV01002009">
    <property type="protein sequence ID" value="SBW26131.1"/>
    <property type="molecule type" value="Genomic_DNA"/>
</dbReference>
<dbReference type="RefSeq" id="WP_131770759.1">
    <property type="nucleotide sequence ID" value="NZ_CAAAFT010000378.1"/>
</dbReference>
<protein>
    <recommendedName>
        <fullName evidence="2">Antitoxin</fullName>
    </recommendedName>
</protein>
<name>A0A1C3P8J8_9ACTN</name>
<evidence type="ECO:0000256" key="2">
    <source>
        <dbReference type="RuleBase" id="RU362080"/>
    </source>
</evidence>
<dbReference type="SUPFAM" id="SSF143120">
    <property type="entry name" value="YefM-like"/>
    <property type="match status" value="1"/>
</dbReference>
<comment type="function">
    <text evidence="2">Antitoxin component of a type II toxin-antitoxin (TA) system.</text>
</comment>
<dbReference type="Pfam" id="PF02604">
    <property type="entry name" value="PhdYeFM_antitox"/>
    <property type="match status" value="1"/>
</dbReference>
<dbReference type="InterPro" id="IPR006442">
    <property type="entry name" value="Antitoxin_Phd/YefM"/>
</dbReference>
<evidence type="ECO:0000313" key="4">
    <source>
        <dbReference type="Proteomes" id="UP000199013"/>
    </source>
</evidence>
<dbReference type="PANTHER" id="PTHR35377:SF5">
    <property type="entry name" value="ANTITOXIN VAPB46"/>
    <property type="match status" value="1"/>
</dbReference>
<sequence length="90" mass="9796">MWQVGVRELKQNASRVLTRVKAGETVEVTERGTAVAILMPYEATSGYQRLVDSGDLIPGGQGILDIEPVTVGAGIRLSDELAALRDDEWR</sequence>